<dbReference type="Proteomes" id="UP000324800">
    <property type="component" value="Unassembled WGS sequence"/>
</dbReference>
<gene>
    <name evidence="2" type="ORF">EZS28_018876</name>
</gene>
<sequence length="182" mass="20641">MTQITSPRSQTSIPTIIEEDSPFEKKQQTSIDSPQRSTRRGNSIFENELTADSSVCKWLLDIISEDEHTLKESAHFILSEPQLIRVVAYTFDVNEQQVKLNEDICTCCTRFMNDGTITLIEIRIGNVNIHALDENKVNLLRDTYKLCLQKVRKITSILNLSQISSKVMQAVSQGLLAVLNEI</sequence>
<reference evidence="2 3" key="1">
    <citation type="submission" date="2019-03" db="EMBL/GenBank/DDBJ databases">
        <title>Single cell metagenomics reveals metabolic interactions within the superorganism composed of flagellate Streblomastix strix and complex community of Bacteroidetes bacteria on its surface.</title>
        <authorList>
            <person name="Treitli S.C."/>
            <person name="Kolisko M."/>
            <person name="Husnik F."/>
            <person name="Keeling P."/>
            <person name="Hampl V."/>
        </authorList>
    </citation>
    <scope>NUCLEOTIDE SEQUENCE [LARGE SCALE GENOMIC DNA]</scope>
    <source>
        <strain evidence="2">ST1C</strain>
    </source>
</reference>
<feature type="compositionally biased region" description="Polar residues" evidence="1">
    <location>
        <begin position="28"/>
        <end position="41"/>
    </location>
</feature>
<organism evidence="2 3">
    <name type="scientific">Streblomastix strix</name>
    <dbReference type="NCBI Taxonomy" id="222440"/>
    <lineage>
        <taxon>Eukaryota</taxon>
        <taxon>Metamonada</taxon>
        <taxon>Preaxostyla</taxon>
        <taxon>Oxymonadida</taxon>
        <taxon>Streblomastigidae</taxon>
        <taxon>Streblomastix</taxon>
    </lineage>
</organism>
<protein>
    <submittedName>
        <fullName evidence="2">Uncharacterized protein</fullName>
    </submittedName>
</protein>
<evidence type="ECO:0000313" key="3">
    <source>
        <dbReference type="Proteomes" id="UP000324800"/>
    </source>
</evidence>
<proteinExistence type="predicted"/>
<dbReference type="AlphaFoldDB" id="A0A5J4VSL4"/>
<name>A0A5J4VSL4_9EUKA</name>
<evidence type="ECO:0000313" key="2">
    <source>
        <dbReference type="EMBL" id="KAA6385598.1"/>
    </source>
</evidence>
<feature type="compositionally biased region" description="Polar residues" evidence="1">
    <location>
        <begin position="1"/>
        <end position="14"/>
    </location>
</feature>
<evidence type="ECO:0000256" key="1">
    <source>
        <dbReference type="SAM" id="MobiDB-lite"/>
    </source>
</evidence>
<comment type="caution">
    <text evidence="2">The sequence shown here is derived from an EMBL/GenBank/DDBJ whole genome shotgun (WGS) entry which is preliminary data.</text>
</comment>
<feature type="region of interest" description="Disordered" evidence="1">
    <location>
        <begin position="1"/>
        <end position="41"/>
    </location>
</feature>
<accession>A0A5J4VSL4</accession>
<dbReference type="EMBL" id="SNRW01005194">
    <property type="protein sequence ID" value="KAA6385598.1"/>
    <property type="molecule type" value="Genomic_DNA"/>
</dbReference>